<evidence type="ECO:0000259" key="4">
    <source>
        <dbReference type="Pfam" id="PF13193"/>
    </source>
</evidence>
<proteinExistence type="inferred from homology"/>
<dbReference type="Pfam" id="PF13193">
    <property type="entry name" value="AMP-binding_C"/>
    <property type="match status" value="1"/>
</dbReference>
<dbReference type="SUPFAM" id="SSF56801">
    <property type="entry name" value="Acetyl-CoA synthetase-like"/>
    <property type="match status" value="1"/>
</dbReference>
<dbReference type="PANTHER" id="PTHR43767:SF1">
    <property type="entry name" value="NONRIBOSOMAL PEPTIDE SYNTHASE PES1 (EUROFUNG)-RELATED"/>
    <property type="match status" value="1"/>
</dbReference>
<dbReference type="NCBIfam" id="NF004837">
    <property type="entry name" value="PRK06187.1"/>
    <property type="match status" value="1"/>
</dbReference>
<dbReference type="CDD" id="cd17631">
    <property type="entry name" value="FACL_FadD13-like"/>
    <property type="match status" value="1"/>
</dbReference>
<comment type="similarity">
    <text evidence="1">Belongs to the ATP-dependent AMP-binding enzyme family.</text>
</comment>
<sequence length="505" mass="53825">MAETLAQLVRELAADRPGAPAVTLGDTTRTFAELHERSSRVARALQTAGLGPGDRVGVLDKNAPTFYEVVFGAAMLGAVTVGLNFRLAAPEVADVVADAGVRLVVVDPEFAHLLPEGVPQVHLGEDYEAWLGEDQDPGWGGDADDVVLQLYSSGTTGRPKGAMLTSANLLWTPRMGREFYGMDEHTVNLVPSPLFHIGGAGYSLTALGQGGHTVLVRDMDPAAVLGLIEQHGVTHTFLVPAVVQMLAESAALPGTDLSSLRRIAYGAAPMGETQLLKAIALFGCDFMGVYGMTETSGSVVCLPPEDHDPGGPRAGLLRSVGKPLPWLELRVVDPATGADADVGGVGEIWVRSGQNTVGYWGQPQLTAETITEDGWLRTGDAAYLDAEGYVFLHDRMKDMVVSGGENVYPAEVENVLYAHPEVLEAAVIGVPSPRWGETVKAVVVRRPGATVDEPGLIAFARDRLAHYKCPTSVDFTDELPRNASGKVLKKVLREPFWSGSERQVH</sequence>
<organism evidence="5 6">
    <name type="scientific">Klenkia brasiliensis</name>
    <dbReference type="NCBI Taxonomy" id="333142"/>
    <lineage>
        <taxon>Bacteria</taxon>
        <taxon>Bacillati</taxon>
        <taxon>Actinomycetota</taxon>
        <taxon>Actinomycetes</taxon>
        <taxon>Geodermatophilales</taxon>
        <taxon>Geodermatophilaceae</taxon>
        <taxon>Klenkia</taxon>
    </lineage>
</organism>
<dbReference type="InterPro" id="IPR000873">
    <property type="entry name" value="AMP-dep_synth/lig_dom"/>
</dbReference>
<keyword evidence="6" id="KW-1185">Reference proteome</keyword>
<keyword evidence="2" id="KW-0436">Ligase</keyword>
<dbReference type="FunFam" id="3.30.300.30:FF:000008">
    <property type="entry name" value="2,3-dihydroxybenzoate-AMP ligase"/>
    <property type="match status" value="1"/>
</dbReference>
<name>A0A1G7YR19_9ACTN</name>
<dbReference type="Pfam" id="PF00501">
    <property type="entry name" value="AMP-binding"/>
    <property type="match status" value="1"/>
</dbReference>
<evidence type="ECO:0000256" key="2">
    <source>
        <dbReference type="ARBA" id="ARBA00022598"/>
    </source>
</evidence>
<dbReference type="GO" id="GO:0016878">
    <property type="term" value="F:acid-thiol ligase activity"/>
    <property type="evidence" value="ECO:0007669"/>
    <property type="project" value="UniProtKB-ARBA"/>
</dbReference>
<dbReference type="InterPro" id="IPR025110">
    <property type="entry name" value="AMP-bd_C"/>
</dbReference>
<dbReference type="Gene3D" id="3.30.300.30">
    <property type="match status" value="1"/>
</dbReference>
<dbReference type="InterPro" id="IPR042099">
    <property type="entry name" value="ANL_N_sf"/>
</dbReference>
<dbReference type="RefSeq" id="WP_091067890.1">
    <property type="nucleotide sequence ID" value="NZ_FNCF01000007.1"/>
</dbReference>
<gene>
    <name evidence="5" type="ORF">SAMN05660324_4057</name>
</gene>
<dbReference type="AlphaFoldDB" id="A0A1G7YR19"/>
<accession>A0A1G7YR19</accession>
<dbReference type="OrthoDB" id="9803968at2"/>
<dbReference type="Gene3D" id="3.40.50.12780">
    <property type="entry name" value="N-terminal domain of ligase-like"/>
    <property type="match status" value="1"/>
</dbReference>
<dbReference type="EMBL" id="FNCF01000007">
    <property type="protein sequence ID" value="SDG98891.1"/>
    <property type="molecule type" value="Genomic_DNA"/>
</dbReference>
<feature type="domain" description="AMP-binding enzyme C-terminal" evidence="4">
    <location>
        <begin position="411"/>
        <end position="486"/>
    </location>
</feature>
<evidence type="ECO:0000313" key="6">
    <source>
        <dbReference type="Proteomes" id="UP000198863"/>
    </source>
</evidence>
<protein>
    <submittedName>
        <fullName evidence="5">Long-chain acyl-CoA synthetase</fullName>
    </submittedName>
</protein>
<feature type="domain" description="AMP-dependent synthetase/ligase" evidence="3">
    <location>
        <begin position="11"/>
        <end position="360"/>
    </location>
</feature>
<dbReference type="InterPro" id="IPR045851">
    <property type="entry name" value="AMP-bd_C_sf"/>
</dbReference>
<evidence type="ECO:0000259" key="3">
    <source>
        <dbReference type="Pfam" id="PF00501"/>
    </source>
</evidence>
<dbReference type="Proteomes" id="UP000198863">
    <property type="component" value="Unassembled WGS sequence"/>
</dbReference>
<dbReference type="PANTHER" id="PTHR43767">
    <property type="entry name" value="LONG-CHAIN-FATTY-ACID--COA LIGASE"/>
    <property type="match status" value="1"/>
</dbReference>
<evidence type="ECO:0000256" key="1">
    <source>
        <dbReference type="ARBA" id="ARBA00006432"/>
    </source>
</evidence>
<evidence type="ECO:0000313" key="5">
    <source>
        <dbReference type="EMBL" id="SDG98891.1"/>
    </source>
</evidence>
<dbReference type="InterPro" id="IPR050237">
    <property type="entry name" value="ATP-dep_AMP-bd_enzyme"/>
</dbReference>
<reference evidence="6" key="1">
    <citation type="submission" date="2016-10" db="EMBL/GenBank/DDBJ databases">
        <authorList>
            <person name="Varghese N."/>
            <person name="Submissions S."/>
        </authorList>
    </citation>
    <scope>NUCLEOTIDE SEQUENCE [LARGE SCALE GENOMIC DNA]</scope>
    <source>
        <strain evidence="6">DSM 44526</strain>
    </source>
</reference>